<dbReference type="Pfam" id="PF00528">
    <property type="entry name" value="BPD_transp_1"/>
    <property type="match status" value="1"/>
</dbReference>
<feature type="transmembrane region" description="Helical" evidence="5">
    <location>
        <begin position="127"/>
        <end position="148"/>
    </location>
</feature>
<dbReference type="HOGENOM" id="CLU_016047_1_2_0"/>
<evidence type="ECO:0000256" key="2">
    <source>
        <dbReference type="ARBA" id="ARBA00022692"/>
    </source>
</evidence>
<organism evidence="7">
    <name type="scientific">Candidatus Moduliflexus flocculans</name>
    <dbReference type="NCBI Taxonomy" id="1499966"/>
    <lineage>
        <taxon>Bacteria</taxon>
        <taxon>Candidatus Moduliflexota</taxon>
        <taxon>Candidatus Moduliflexia</taxon>
        <taxon>Candidatus Moduliflexales</taxon>
        <taxon>Candidatus Moduliflexaceae</taxon>
    </lineage>
</organism>
<comment type="similarity">
    <text evidence="5">Belongs to the binding-protein-dependent transport system permease family.</text>
</comment>
<protein>
    <submittedName>
        <fullName evidence="7">Permease of ABC sugar transporter</fullName>
    </submittedName>
</protein>
<dbReference type="PANTHER" id="PTHR43879">
    <property type="entry name" value="ABC TRANSPORTER PERMEASE PROTEIN"/>
    <property type="match status" value="1"/>
</dbReference>
<dbReference type="InterPro" id="IPR000515">
    <property type="entry name" value="MetI-like"/>
</dbReference>
<evidence type="ECO:0000259" key="6">
    <source>
        <dbReference type="PROSITE" id="PS50928"/>
    </source>
</evidence>
<evidence type="ECO:0000256" key="1">
    <source>
        <dbReference type="ARBA" id="ARBA00004141"/>
    </source>
</evidence>
<feature type="transmembrane region" description="Helical" evidence="5">
    <location>
        <begin position="204"/>
        <end position="226"/>
    </location>
</feature>
<comment type="subcellular location">
    <subcellularLocation>
        <location evidence="5">Cell membrane</location>
        <topology evidence="5">Multi-pass membrane protein</topology>
    </subcellularLocation>
    <subcellularLocation>
        <location evidence="1">Membrane</location>
        <topology evidence="1">Multi-pass membrane protein</topology>
    </subcellularLocation>
</comment>
<dbReference type="SUPFAM" id="SSF161098">
    <property type="entry name" value="MetI-like"/>
    <property type="match status" value="1"/>
</dbReference>
<accession>A0A0S6VYY5</accession>
<dbReference type="GO" id="GO:0055085">
    <property type="term" value="P:transmembrane transport"/>
    <property type="evidence" value="ECO:0007669"/>
    <property type="project" value="InterPro"/>
</dbReference>
<keyword evidence="4 5" id="KW-0472">Membrane</keyword>
<sequence>MTPTHNFPIAQPRPRKRTFDPSRFGLYLFMMFCALFFALPLYVILVTSFKTMDEIRLGYIFNLPANFTTEPWVTAWTKACNGFDCTGLRSGFWNSVRILIPSLIMSLALSSITGYALSLWRVKWGNALMTTLLLCAFIPFQIIMYPLIKIASFLGIYNTLFGVSAVHTVLALPILTLIFRNFYAAFPEELMKAARIDSGGFFKIFLHIILPMSPNIMAVVLIMQITGIWNDFLVGLTFGGVTALPMTVNLNNIIQTQMGVRPYNIYMSAALLTALPPMFIYFVSGKLFIKGITEGALKG</sequence>
<keyword evidence="5" id="KW-0813">Transport</keyword>
<feature type="transmembrane region" description="Helical" evidence="5">
    <location>
        <begin position="263"/>
        <end position="283"/>
    </location>
</feature>
<dbReference type="GO" id="GO:0005886">
    <property type="term" value="C:plasma membrane"/>
    <property type="evidence" value="ECO:0007669"/>
    <property type="project" value="UniProtKB-SubCell"/>
</dbReference>
<keyword evidence="8" id="KW-1185">Reference proteome</keyword>
<dbReference type="AlphaFoldDB" id="A0A0S6VYY5"/>
<proteinExistence type="inferred from homology"/>
<dbReference type="EMBL" id="DF820456">
    <property type="protein sequence ID" value="GAK50270.1"/>
    <property type="molecule type" value="Genomic_DNA"/>
</dbReference>
<dbReference type="Proteomes" id="UP000030700">
    <property type="component" value="Unassembled WGS sequence"/>
</dbReference>
<feature type="transmembrane region" description="Helical" evidence="5">
    <location>
        <begin position="160"/>
        <end position="183"/>
    </location>
</feature>
<reference evidence="7" key="1">
    <citation type="journal article" date="2015" name="PeerJ">
        <title>First genomic representation of candidate bacterial phylum KSB3 points to enhanced environmental sensing as a trigger of wastewater bulking.</title>
        <authorList>
            <person name="Sekiguchi Y."/>
            <person name="Ohashi A."/>
            <person name="Parks D.H."/>
            <person name="Yamauchi T."/>
            <person name="Tyson G.W."/>
            <person name="Hugenholtz P."/>
        </authorList>
    </citation>
    <scope>NUCLEOTIDE SEQUENCE [LARGE SCALE GENOMIC DNA]</scope>
</reference>
<dbReference type="InterPro" id="IPR035906">
    <property type="entry name" value="MetI-like_sf"/>
</dbReference>
<feature type="domain" description="ABC transmembrane type-1" evidence="6">
    <location>
        <begin position="92"/>
        <end position="284"/>
    </location>
</feature>
<evidence type="ECO:0000256" key="5">
    <source>
        <dbReference type="RuleBase" id="RU363032"/>
    </source>
</evidence>
<feature type="transmembrane region" description="Helical" evidence="5">
    <location>
        <begin position="98"/>
        <end position="120"/>
    </location>
</feature>
<evidence type="ECO:0000313" key="7">
    <source>
        <dbReference type="EMBL" id="GAK50270.1"/>
    </source>
</evidence>
<feature type="transmembrane region" description="Helical" evidence="5">
    <location>
        <begin position="232"/>
        <end position="251"/>
    </location>
</feature>
<dbReference type="PROSITE" id="PS50928">
    <property type="entry name" value="ABC_TM1"/>
    <property type="match status" value="1"/>
</dbReference>
<dbReference type="STRING" id="1499966.U14_01498"/>
<gene>
    <name evidence="7" type="ORF">U14_01498</name>
</gene>
<dbReference type="Gene3D" id="1.10.3720.10">
    <property type="entry name" value="MetI-like"/>
    <property type="match status" value="1"/>
</dbReference>
<keyword evidence="2 5" id="KW-0812">Transmembrane</keyword>
<name>A0A0S6VYY5_9BACT</name>
<dbReference type="CDD" id="cd06261">
    <property type="entry name" value="TM_PBP2"/>
    <property type="match status" value="1"/>
</dbReference>
<feature type="transmembrane region" description="Helical" evidence="5">
    <location>
        <begin position="24"/>
        <end position="45"/>
    </location>
</feature>
<keyword evidence="3 5" id="KW-1133">Transmembrane helix</keyword>
<keyword evidence="7" id="KW-0762">Sugar transport</keyword>
<evidence type="ECO:0000256" key="3">
    <source>
        <dbReference type="ARBA" id="ARBA00022989"/>
    </source>
</evidence>
<evidence type="ECO:0000313" key="8">
    <source>
        <dbReference type="Proteomes" id="UP000030700"/>
    </source>
</evidence>
<dbReference type="PANTHER" id="PTHR43879:SF1">
    <property type="entry name" value="GLUCOSE IMPORT SYSTEM PERMEASE PROTEIN GLCU"/>
    <property type="match status" value="1"/>
</dbReference>
<evidence type="ECO:0000256" key="4">
    <source>
        <dbReference type="ARBA" id="ARBA00023136"/>
    </source>
</evidence>